<evidence type="ECO:0000313" key="1">
    <source>
        <dbReference type="EMBL" id="PON70145.1"/>
    </source>
</evidence>
<gene>
    <name evidence="1" type="ORF">PanWU01x14_083200</name>
</gene>
<proteinExistence type="predicted"/>
<organism evidence="1 2">
    <name type="scientific">Parasponia andersonii</name>
    <name type="common">Sponia andersonii</name>
    <dbReference type="NCBI Taxonomy" id="3476"/>
    <lineage>
        <taxon>Eukaryota</taxon>
        <taxon>Viridiplantae</taxon>
        <taxon>Streptophyta</taxon>
        <taxon>Embryophyta</taxon>
        <taxon>Tracheophyta</taxon>
        <taxon>Spermatophyta</taxon>
        <taxon>Magnoliopsida</taxon>
        <taxon>eudicotyledons</taxon>
        <taxon>Gunneridae</taxon>
        <taxon>Pentapetalae</taxon>
        <taxon>rosids</taxon>
        <taxon>fabids</taxon>
        <taxon>Rosales</taxon>
        <taxon>Cannabaceae</taxon>
        <taxon>Parasponia</taxon>
    </lineage>
</organism>
<keyword evidence="2" id="KW-1185">Reference proteome</keyword>
<accession>A0A2P5DA18</accession>
<sequence>MRIKSNQPACHNDGSWAILFGPTYFATSIHKVVGEYIYLVTEESMVEVAIGEIMAQVAAMENVTRAPSGKV</sequence>
<evidence type="ECO:0000313" key="2">
    <source>
        <dbReference type="Proteomes" id="UP000237105"/>
    </source>
</evidence>
<protein>
    <submittedName>
        <fullName evidence="1">Uncharacterized protein</fullName>
    </submittedName>
</protein>
<comment type="caution">
    <text evidence="1">The sequence shown here is derived from an EMBL/GenBank/DDBJ whole genome shotgun (WGS) entry which is preliminary data.</text>
</comment>
<dbReference type="OrthoDB" id="10443097at2759"/>
<reference evidence="2" key="1">
    <citation type="submission" date="2016-06" db="EMBL/GenBank/DDBJ databases">
        <title>Parallel loss of symbiosis genes in relatives of nitrogen-fixing non-legume Parasponia.</title>
        <authorList>
            <person name="Van Velzen R."/>
            <person name="Holmer R."/>
            <person name="Bu F."/>
            <person name="Rutten L."/>
            <person name="Van Zeijl A."/>
            <person name="Liu W."/>
            <person name="Santuari L."/>
            <person name="Cao Q."/>
            <person name="Sharma T."/>
            <person name="Shen D."/>
            <person name="Roswanjaya Y."/>
            <person name="Wardhani T."/>
            <person name="Kalhor M.S."/>
            <person name="Jansen J."/>
            <person name="Van den Hoogen J."/>
            <person name="Gungor B."/>
            <person name="Hartog M."/>
            <person name="Hontelez J."/>
            <person name="Verver J."/>
            <person name="Yang W.-C."/>
            <person name="Schijlen E."/>
            <person name="Repin R."/>
            <person name="Schilthuizen M."/>
            <person name="Schranz E."/>
            <person name="Heidstra R."/>
            <person name="Miyata K."/>
            <person name="Fedorova E."/>
            <person name="Kohlen W."/>
            <person name="Bisseling T."/>
            <person name="Smit S."/>
            <person name="Geurts R."/>
        </authorList>
    </citation>
    <scope>NUCLEOTIDE SEQUENCE [LARGE SCALE GENOMIC DNA]</scope>
    <source>
        <strain evidence="2">cv. WU1-14</strain>
    </source>
</reference>
<name>A0A2P5DA18_PARAD</name>
<dbReference type="EMBL" id="JXTB01000052">
    <property type="protein sequence ID" value="PON70145.1"/>
    <property type="molecule type" value="Genomic_DNA"/>
</dbReference>
<dbReference type="Proteomes" id="UP000237105">
    <property type="component" value="Unassembled WGS sequence"/>
</dbReference>
<dbReference type="AlphaFoldDB" id="A0A2P5DA18"/>